<accession>A0A8S1IYQ7</accession>
<evidence type="ECO:0000256" key="1">
    <source>
        <dbReference type="SAM" id="Coils"/>
    </source>
</evidence>
<name>A0A8S1IYQ7_9CHLO</name>
<evidence type="ECO:0000313" key="3">
    <source>
        <dbReference type="Proteomes" id="UP000708148"/>
    </source>
</evidence>
<gene>
    <name evidence="2" type="ORF">OSTQU699_LOCUS4491</name>
</gene>
<protein>
    <submittedName>
        <fullName evidence="2">Uncharacterized protein</fullName>
    </submittedName>
</protein>
<feature type="non-terminal residue" evidence="2">
    <location>
        <position position="1"/>
    </location>
</feature>
<dbReference type="Proteomes" id="UP000708148">
    <property type="component" value="Unassembled WGS sequence"/>
</dbReference>
<proteinExistence type="predicted"/>
<dbReference type="AlphaFoldDB" id="A0A8S1IYQ7"/>
<dbReference type="EMBL" id="CAJHUC010000958">
    <property type="protein sequence ID" value="CAD7699132.1"/>
    <property type="molecule type" value="Genomic_DNA"/>
</dbReference>
<evidence type="ECO:0000313" key="2">
    <source>
        <dbReference type="EMBL" id="CAD7699132.1"/>
    </source>
</evidence>
<organism evidence="2 3">
    <name type="scientific">Ostreobium quekettii</name>
    <dbReference type="NCBI Taxonomy" id="121088"/>
    <lineage>
        <taxon>Eukaryota</taxon>
        <taxon>Viridiplantae</taxon>
        <taxon>Chlorophyta</taxon>
        <taxon>core chlorophytes</taxon>
        <taxon>Ulvophyceae</taxon>
        <taxon>TCBD clade</taxon>
        <taxon>Bryopsidales</taxon>
        <taxon>Ostreobineae</taxon>
        <taxon>Ostreobiaceae</taxon>
        <taxon>Ostreobium</taxon>
    </lineage>
</organism>
<sequence>MVESTLLETQLRQAQVQGAALKWELELERRVSHKARAEVLKAVAGDTTDSDLKLRLLRAEEELAKQRECAERACRLLKKGNALATKERHALNQEISELKEVVARLTEDKQRLTEQLEAAQQEILKAKKDQEPSPKAEWQGVGRVLPWGDEGSAEVGPPGYDLQDEGYPGRQLSDSKGIEDLEDLGEHLRQLMEAMGMLQEPGINISAIKTTYSKLLEYIEITKMMSTNPGSLEDGKALR</sequence>
<comment type="caution">
    <text evidence="2">The sequence shown here is derived from an EMBL/GenBank/DDBJ whole genome shotgun (WGS) entry which is preliminary data.</text>
</comment>
<feature type="coiled-coil region" evidence="1">
    <location>
        <begin position="81"/>
        <end position="129"/>
    </location>
</feature>
<keyword evidence="1" id="KW-0175">Coiled coil</keyword>
<reference evidence="2" key="1">
    <citation type="submission" date="2020-12" db="EMBL/GenBank/DDBJ databases">
        <authorList>
            <person name="Iha C."/>
        </authorList>
    </citation>
    <scope>NUCLEOTIDE SEQUENCE</scope>
</reference>
<keyword evidence="3" id="KW-1185">Reference proteome</keyword>